<feature type="transmembrane region" description="Helical" evidence="5">
    <location>
        <begin position="113"/>
        <end position="134"/>
    </location>
</feature>
<dbReference type="RefSeq" id="WP_077708211.1">
    <property type="nucleotide sequence ID" value="NZ_CP019721.1"/>
</dbReference>
<keyword evidence="4 5" id="KW-0472">Membrane</keyword>
<protein>
    <submittedName>
        <fullName evidence="6">NRAMP family divalent metal transporter</fullName>
    </submittedName>
</protein>
<gene>
    <name evidence="6" type="ORF">CYJ21_000100</name>
</gene>
<feature type="transmembrane region" description="Helical" evidence="5">
    <location>
        <begin position="370"/>
        <end position="390"/>
    </location>
</feature>
<comment type="subcellular location">
    <subcellularLocation>
        <location evidence="1">Membrane</location>
        <topology evidence="1">Multi-pass membrane protein</topology>
    </subcellularLocation>
</comment>
<reference evidence="6" key="1">
    <citation type="submission" date="2017-12" db="EMBL/GenBank/DDBJ databases">
        <authorList>
            <person name="Thomas-White K."/>
            <person name="Wolfe A.J."/>
        </authorList>
    </citation>
    <scope>NUCLEOTIDE SEQUENCE</scope>
    <source>
        <strain evidence="6">UMB0138</strain>
    </source>
</reference>
<dbReference type="PANTHER" id="PTHR11706:SF2">
    <property type="entry name" value="TRANSPORTER PROTEIN"/>
    <property type="match status" value="1"/>
</dbReference>
<organism evidence="6 7">
    <name type="scientific">Veillonella parvula</name>
    <name type="common">Staphylococcus parvulus</name>
    <dbReference type="NCBI Taxonomy" id="29466"/>
    <lineage>
        <taxon>Bacteria</taxon>
        <taxon>Bacillati</taxon>
        <taxon>Bacillota</taxon>
        <taxon>Negativicutes</taxon>
        <taxon>Veillonellales</taxon>
        <taxon>Veillonellaceae</taxon>
        <taxon>Veillonella</taxon>
    </lineage>
</organism>
<dbReference type="InterPro" id="IPR001046">
    <property type="entry name" value="NRAMP_fam"/>
</dbReference>
<feature type="transmembrane region" description="Helical" evidence="5">
    <location>
        <begin position="183"/>
        <end position="201"/>
    </location>
</feature>
<evidence type="ECO:0000256" key="4">
    <source>
        <dbReference type="ARBA" id="ARBA00023136"/>
    </source>
</evidence>
<reference evidence="6" key="2">
    <citation type="submission" date="2024-04" db="EMBL/GenBank/DDBJ databases">
        <title>Na.</title>
        <authorList>
            <person name="Choi B."/>
        </authorList>
    </citation>
    <scope>NUCLEOTIDE SEQUENCE</scope>
    <source>
        <strain evidence="6">UMB0138</strain>
    </source>
</reference>
<feature type="transmembrane region" description="Helical" evidence="5">
    <location>
        <begin position="47"/>
        <end position="68"/>
    </location>
</feature>
<feature type="transmembrane region" description="Helical" evidence="5">
    <location>
        <begin position="80"/>
        <end position="101"/>
    </location>
</feature>
<sequence>MKPITGKASFSVLLGAAFLMATSSIGPGFMLQTAAFTNELKADFAFAIVVSVIFSIIAQLNVWTIIGVSQMRGQDIANKVLPGLGYIVAFLISLGGLAFNIGNIGGASMGLNIIFGIDTTTAAAISGILGILLFTSKKMGGVLDNTAKVLGTVMLVLIAYVAFSTNPPVGEALSHSVIPEHVPWLATITLIGGTVGGYITFSGGHRLIDAGITGQEHLKDVRRAAIMGMSVDALVRVLLFLAVLGVVSMDFVLDSKDPAGSAFLLGAGEIGHKLFGIVFFCAALTSVVGAAYTSVSFLKTLFKIVERNEKLTIMAFIFISTCILIFIGKPVSLLILAGSVNGLILPVTLAVMLVATHKSEIVGTYKHNKLLYYTGWIVVLVTSYIGVTSLKGIAKLLG</sequence>
<evidence type="ECO:0000313" key="7">
    <source>
        <dbReference type="Proteomes" id="UP000234197"/>
    </source>
</evidence>
<feature type="transmembrane region" description="Helical" evidence="5">
    <location>
        <begin position="233"/>
        <end position="253"/>
    </location>
</feature>
<evidence type="ECO:0000313" key="6">
    <source>
        <dbReference type="EMBL" id="MEO9177348.1"/>
    </source>
</evidence>
<comment type="caution">
    <text evidence="6">The sequence shown here is derived from an EMBL/GenBank/DDBJ whole genome shotgun (WGS) entry which is preliminary data.</text>
</comment>
<keyword evidence="3 5" id="KW-1133">Transmembrane helix</keyword>
<dbReference type="PANTHER" id="PTHR11706">
    <property type="entry name" value="SOLUTE CARRIER PROTEIN FAMILY 11 MEMBER"/>
    <property type="match status" value="1"/>
</dbReference>
<evidence type="ECO:0000256" key="2">
    <source>
        <dbReference type="ARBA" id="ARBA00022692"/>
    </source>
</evidence>
<dbReference type="Pfam" id="PF01566">
    <property type="entry name" value="Nramp"/>
    <property type="match status" value="1"/>
</dbReference>
<keyword evidence="7" id="KW-1185">Reference proteome</keyword>
<keyword evidence="2 5" id="KW-0812">Transmembrane</keyword>
<feature type="transmembrane region" description="Helical" evidence="5">
    <location>
        <begin position="146"/>
        <end position="163"/>
    </location>
</feature>
<evidence type="ECO:0000256" key="5">
    <source>
        <dbReference type="SAM" id="Phobius"/>
    </source>
</evidence>
<feature type="transmembrane region" description="Helical" evidence="5">
    <location>
        <begin position="333"/>
        <end position="355"/>
    </location>
</feature>
<evidence type="ECO:0000256" key="3">
    <source>
        <dbReference type="ARBA" id="ARBA00022989"/>
    </source>
</evidence>
<feature type="transmembrane region" description="Helical" evidence="5">
    <location>
        <begin position="273"/>
        <end position="298"/>
    </location>
</feature>
<accession>A0ABV0I7M0</accession>
<evidence type="ECO:0000256" key="1">
    <source>
        <dbReference type="ARBA" id="ARBA00004141"/>
    </source>
</evidence>
<proteinExistence type="predicted"/>
<dbReference type="EMBL" id="PKMC02000001">
    <property type="protein sequence ID" value="MEO9177348.1"/>
    <property type="molecule type" value="Genomic_DNA"/>
</dbReference>
<name>A0ABV0I7M0_VEIPA</name>
<dbReference type="Proteomes" id="UP000234197">
    <property type="component" value="Unassembled WGS sequence"/>
</dbReference>
<feature type="transmembrane region" description="Helical" evidence="5">
    <location>
        <begin position="310"/>
        <end position="327"/>
    </location>
</feature>